<dbReference type="RefSeq" id="WP_380515002.1">
    <property type="nucleotide sequence ID" value="NZ_JBHEZX010000016.1"/>
</dbReference>
<comment type="caution">
    <text evidence="2">The sequence shown here is derived from an EMBL/GenBank/DDBJ whole genome shotgun (WGS) entry which is preliminary data.</text>
</comment>
<reference evidence="2 3" key="1">
    <citation type="submission" date="2024-09" db="EMBL/GenBank/DDBJ databases">
        <authorList>
            <person name="Lee S.D."/>
        </authorList>
    </citation>
    <scope>NUCLEOTIDE SEQUENCE [LARGE SCALE GENOMIC DNA]</scope>
    <source>
        <strain evidence="2 3">N1-12</strain>
    </source>
</reference>
<dbReference type="Proteomes" id="UP001592529">
    <property type="component" value="Unassembled WGS sequence"/>
</dbReference>
<organism evidence="2 3">
    <name type="scientific">Streptacidiphilus alkalitolerans</name>
    <dbReference type="NCBI Taxonomy" id="3342712"/>
    <lineage>
        <taxon>Bacteria</taxon>
        <taxon>Bacillati</taxon>
        <taxon>Actinomycetota</taxon>
        <taxon>Actinomycetes</taxon>
        <taxon>Kitasatosporales</taxon>
        <taxon>Streptomycetaceae</taxon>
        <taxon>Streptacidiphilus</taxon>
    </lineage>
</organism>
<dbReference type="EMBL" id="JBHFAA010000017">
    <property type="protein sequence ID" value="MFC1427629.1"/>
    <property type="molecule type" value="Genomic_DNA"/>
</dbReference>
<sequence>MQSVQPMQSVHHAGPRTGVRVGRVHGVTAARPRACGSAPTRTRDNALAGHYARRLVEVLSGHRVCDQLAALTTDEVFDDVRTLVKRRLLRAPGDALPVLGRVFDASPAPGVLEVTATVGVGDRVELLAFRLEQHRSPRRPEPVWRFTALETRW</sequence>
<dbReference type="InterPro" id="IPR045596">
    <property type="entry name" value="DUF6459"/>
</dbReference>
<dbReference type="Pfam" id="PF20060">
    <property type="entry name" value="DUF6459"/>
    <property type="match status" value="1"/>
</dbReference>
<accession>A0ABV6WNR9</accession>
<evidence type="ECO:0000313" key="3">
    <source>
        <dbReference type="Proteomes" id="UP001592529"/>
    </source>
</evidence>
<name>A0ABV6WNR9_9ACTN</name>
<proteinExistence type="predicted"/>
<protein>
    <submittedName>
        <fullName evidence="2">Rv3235 family protein</fullName>
    </submittedName>
</protein>
<evidence type="ECO:0000256" key="1">
    <source>
        <dbReference type="SAM" id="MobiDB-lite"/>
    </source>
</evidence>
<evidence type="ECO:0000313" key="2">
    <source>
        <dbReference type="EMBL" id="MFC1427629.1"/>
    </source>
</evidence>
<feature type="region of interest" description="Disordered" evidence="1">
    <location>
        <begin position="1"/>
        <end position="20"/>
    </location>
</feature>
<keyword evidence="3" id="KW-1185">Reference proteome</keyword>
<gene>
    <name evidence="2" type="ORF">ACEZCY_31125</name>
</gene>